<name>A0A2N9HD56_FAGSY</name>
<keyword evidence="6" id="KW-0349">Heme</keyword>
<dbReference type="EC" id="1.11.1.7" evidence="4"/>
<evidence type="ECO:0000256" key="1">
    <source>
        <dbReference type="ARBA" id="ARBA00000189"/>
    </source>
</evidence>
<protein>
    <recommendedName>
        <fullName evidence="4">peroxidase</fullName>
        <ecNumber evidence="4">1.11.1.7</ecNumber>
    </recommendedName>
</protein>
<sequence>MLGRQGRRVERWQRSSCWQRGMMGEDEGKYLETSVPTDKGLFIDVKVGGPNWNIELGRRDSSIANASASSDLPGPAMDVEQLIKKFQVKNSSEQDLVVLSELLHIHGWPWKVAGGTGIGN</sequence>
<dbReference type="GO" id="GO:0140825">
    <property type="term" value="F:lactoperoxidase activity"/>
    <property type="evidence" value="ECO:0007669"/>
    <property type="project" value="UniProtKB-EC"/>
</dbReference>
<evidence type="ECO:0000256" key="4">
    <source>
        <dbReference type="ARBA" id="ARBA00012313"/>
    </source>
</evidence>
<feature type="domain" description="Plant heme peroxidase family profile" evidence="12">
    <location>
        <begin position="47"/>
        <end position="120"/>
    </location>
</feature>
<dbReference type="GO" id="GO:0020037">
    <property type="term" value="F:heme binding"/>
    <property type="evidence" value="ECO:0007669"/>
    <property type="project" value="InterPro"/>
</dbReference>
<dbReference type="InterPro" id="IPR000823">
    <property type="entry name" value="Peroxidase_pln"/>
</dbReference>
<feature type="binding site" evidence="10">
    <location>
        <position position="73"/>
    </location>
    <ligand>
        <name>substrate</name>
    </ligand>
</feature>
<comment type="catalytic activity">
    <reaction evidence="1">
        <text>2 a phenolic donor + H2O2 = 2 a phenolic radical donor + 2 H2O</text>
        <dbReference type="Rhea" id="RHEA:56136"/>
        <dbReference type="ChEBI" id="CHEBI:15377"/>
        <dbReference type="ChEBI" id="CHEBI:16240"/>
        <dbReference type="ChEBI" id="CHEBI:139520"/>
        <dbReference type="ChEBI" id="CHEBI:139521"/>
        <dbReference type="EC" id="1.11.1.7"/>
    </reaction>
</comment>
<evidence type="ECO:0000256" key="11">
    <source>
        <dbReference type="RuleBase" id="RU004241"/>
    </source>
</evidence>
<dbReference type="PANTHER" id="PTHR31388:SF5">
    <property type="entry name" value="PEROXIDASE"/>
    <property type="match status" value="1"/>
</dbReference>
<evidence type="ECO:0000259" key="12">
    <source>
        <dbReference type="PROSITE" id="PS50873"/>
    </source>
</evidence>
<dbReference type="PANTHER" id="PTHR31388">
    <property type="entry name" value="PEROXIDASE 72-RELATED"/>
    <property type="match status" value="1"/>
</dbReference>
<dbReference type="GO" id="GO:0046872">
    <property type="term" value="F:metal ion binding"/>
    <property type="evidence" value="ECO:0007669"/>
    <property type="project" value="UniProtKB-KW"/>
</dbReference>
<reference evidence="13" key="1">
    <citation type="submission" date="2018-02" db="EMBL/GenBank/DDBJ databases">
        <authorList>
            <person name="Cohen D.B."/>
            <person name="Kent A.D."/>
        </authorList>
    </citation>
    <scope>NUCLEOTIDE SEQUENCE</scope>
</reference>
<dbReference type="InterPro" id="IPR010255">
    <property type="entry name" value="Haem_peroxidase_sf"/>
</dbReference>
<evidence type="ECO:0000256" key="2">
    <source>
        <dbReference type="ARBA" id="ARBA00001913"/>
    </source>
</evidence>
<dbReference type="Gene3D" id="1.10.520.10">
    <property type="match status" value="1"/>
</dbReference>
<evidence type="ECO:0000256" key="8">
    <source>
        <dbReference type="ARBA" id="ARBA00023002"/>
    </source>
</evidence>
<keyword evidence="8" id="KW-0560">Oxidoreductase</keyword>
<dbReference type="EMBL" id="OIVN01003250">
    <property type="protein sequence ID" value="SPD09835.1"/>
    <property type="molecule type" value="Genomic_DNA"/>
</dbReference>
<keyword evidence="9" id="KW-0408">Iron</keyword>
<keyword evidence="5" id="KW-0575">Peroxidase</keyword>
<evidence type="ECO:0000256" key="6">
    <source>
        <dbReference type="ARBA" id="ARBA00022617"/>
    </source>
</evidence>
<keyword evidence="7" id="KW-0479">Metal-binding</keyword>
<dbReference type="AlphaFoldDB" id="A0A2N9HD56"/>
<proteinExistence type="inferred from homology"/>
<dbReference type="PROSITE" id="PS50873">
    <property type="entry name" value="PEROXIDASE_4"/>
    <property type="match status" value="1"/>
</dbReference>
<dbReference type="Gene3D" id="1.10.420.10">
    <property type="entry name" value="Peroxidase, domain 2"/>
    <property type="match status" value="1"/>
</dbReference>
<evidence type="ECO:0000256" key="7">
    <source>
        <dbReference type="ARBA" id="ARBA00022723"/>
    </source>
</evidence>
<comment type="similarity">
    <text evidence="11">Belongs to the peroxidase family.</text>
</comment>
<evidence type="ECO:0000256" key="9">
    <source>
        <dbReference type="ARBA" id="ARBA00023004"/>
    </source>
</evidence>
<comment type="cofactor">
    <cofactor evidence="3">
        <name>heme b</name>
        <dbReference type="ChEBI" id="CHEBI:60344"/>
    </cofactor>
</comment>
<evidence type="ECO:0000313" key="13">
    <source>
        <dbReference type="EMBL" id="SPD09835.1"/>
    </source>
</evidence>
<comment type="cofactor">
    <cofactor evidence="2">
        <name>Ca(2+)</name>
        <dbReference type="ChEBI" id="CHEBI:29108"/>
    </cofactor>
</comment>
<gene>
    <name evidence="13" type="ORF">FSB_LOCUS37717</name>
</gene>
<accession>A0A2N9HD56</accession>
<evidence type="ECO:0000256" key="3">
    <source>
        <dbReference type="ARBA" id="ARBA00001970"/>
    </source>
</evidence>
<dbReference type="SUPFAM" id="SSF48113">
    <property type="entry name" value="Heme-dependent peroxidases"/>
    <property type="match status" value="1"/>
</dbReference>
<dbReference type="GO" id="GO:0006979">
    <property type="term" value="P:response to oxidative stress"/>
    <property type="evidence" value="ECO:0007669"/>
    <property type="project" value="InterPro"/>
</dbReference>
<dbReference type="InterPro" id="IPR002016">
    <property type="entry name" value="Haem_peroxidase"/>
</dbReference>
<evidence type="ECO:0000256" key="10">
    <source>
        <dbReference type="PIRSR" id="PIRSR600823-2"/>
    </source>
</evidence>
<dbReference type="Pfam" id="PF00141">
    <property type="entry name" value="peroxidase"/>
    <property type="match status" value="1"/>
</dbReference>
<organism evidence="13">
    <name type="scientific">Fagus sylvatica</name>
    <name type="common">Beechnut</name>
    <dbReference type="NCBI Taxonomy" id="28930"/>
    <lineage>
        <taxon>Eukaryota</taxon>
        <taxon>Viridiplantae</taxon>
        <taxon>Streptophyta</taxon>
        <taxon>Embryophyta</taxon>
        <taxon>Tracheophyta</taxon>
        <taxon>Spermatophyta</taxon>
        <taxon>Magnoliopsida</taxon>
        <taxon>eudicotyledons</taxon>
        <taxon>Gunneridae</taxon>
        <taxon>Pentapetalae</taxon>
        <taxon>rosids</taxon>
        <taxon>fabids</taxon>
        <taxon>Fagales</taxon>
        <taxon>Fagaceae</taxon>
        <taxon>Fagus</taxon>
    </lineage>
</organism>
<evidence type="ECO:0000256" key="5">
    <source>
        <dbReference type="ARBA" id="ARBA00022559"/>
    </source>
</evidence>